<feature type="compositionally biased region" description="Basic and acidic residues" evidence="10">
    <location>
        <begin position="112"/>
        <end position="132"/>
    </location>
</feature>
<dbReference type="Gene3D" id="2.40.330.10">
    <property type="entry name" value="DNA-binding pseudobarrel domain"/>
    <property type="match status" value="1"/>
</dbReference>
<feature type="region of interest" description="Disordered" evidence="10">
    <location>
        <begin position="1"/>
        <end position="24"/>
    </location>
</feature>
<evidence type="ECO:0000256" key="10">
    <source>
        <dbReference type="SAM" id="MobiDB-lite"/>
    </source>
</evidence>
<evidence type="ECO:0000259" key="11">
    <source>
        <dbReference type="PROSITE" id="PS50863"/>
    </source>
</evidence>
<keyword evidence="13" id="KW-1185">Reference proteome</keyword>
<evidence type="ECO:0000256" key="6">
    <source>
        <dbReference type="ARBA" id="ARBA00023163"/>
    </source>
</evidence>
<evidence type="ECO:0000313" key="13">
    <source>
        <dbReference type="Proteomes" id="UP000007305"/>
    </source>
</evidence>
<reference evidence="12" key="3">
    <citation type="submission" date="2021-05" db="UniProtKB">
        <authorList>
            <consortium name="EnsemblPlants"/>
        </authorList>
    </citation>
    <scope>IDENTIFICATION</scope>
    <source>
        <strain evidence="12">cv. B73</strain>
    </source>
</reference>
<evidence type="ECO:0000313" key="12">
    <source>
        <dbReference type="EnsemblPlants" id="Zm00001eb157270_P003"/>
    </source>
</evidence>
<feature type="compositionally biased region" description="Acidic residues" evidence="10">
    <location>
        <begin position="8"/>
        <end position="18"/>
    </location>
</feature>
<dbReference type="CDD" id="cd10017">
    <property type="entry name" value="B3_DNA"/>
    <property type="match status" value="1"/>
</dbReference>
<dbReference type="Pfam" id="PF06507">
    <property type="entry name" value="ARF_AD"/>
    <property type="match status" value="1"/>
</dbReference>
<comment type="similarity">
    <text evidence="3 9">Belongs to the ARF family.</text>
</comment>
<keyword evidence="6 9" id="KW-0804">Transcription</keyword>
<gene>
    <name evidence="12" type="primary">LOC100384045</name>
</gene>
<feature type="region of interest" description="Disordered" evidence="10">
    <location>
        <begin position="110"/>
        <end position="141"/>
    </location>
</feature>
<dbReference type="AlphaFoldDB" id="A0A804NFI8"/>
<evidence type="ECO:0000256" key="4">
    <source>
        <dbReference type="ARBA" id="ARBA00023015"/>
    </source>
</evidence>
<evidence type="ECO:0000256" key="5">
    <source>
        <dbReference type="ARBA" id="ARBA00023125"/>
    </source>
</evidence>
<dbReference type="InterPro" id="IPR015300">
    <property type="entry name" value="DNA-bd_pseudobarrel_sf"/>
</dbReference>
<dbReference type="Proteomes" id="UP000007305">
    <property type="component" value="Chromosome 3"/>
</dbReference>
<protein>
    <recommendedName>
        <fullName evidence="9">Auxin response factor</fullName>
    </recommendedName>
</protein>
<organism evidence="12 13">
    <name type="scientific">Zea mays</name>
    <name type="common">Maize</name>
    <dbReference type="NCBI Taxonomy" id="4577"/>
    <lineage>
        <taxon>Eukaryota</taxon>
        <taxon>Viridiplantae</taxon>
        <taxon>Streptophyta</taxon>
        <taxon>Embryophyta</taxon>
        <taxon>Tracheophyta</taxon>
        <taxon>Spermatophyta</taxon>
        <taxon>Magnoliopsida</taxon>
        <taxon>Liliopsida</taxon>
        <taxon>Poales</taxon>
        <taxon>Poaceae</taxon>
        <taxon>PACMAD clade</taxon>
        <taxon>Panicoideae</taxon>
        <taxon>Andropogonodae</taxon>
        <taxon>Andropogoneae</taxon>
        <taxon>Tripsacinae</taxon>
        <taxon>Zea</taxon>
    </lineage>
</organism>
<dbReference type="PANTHER" id="PTHR31384:SF182">
    <property type="entry name" value="AUXIN RESPONSE FACTOR 2"/>
    <property type="match status" value="1"/>
</dbReference>
<evidence type="ECO:0000256" key="3">
    <source>
        <dbReference type="ARBA" id="ARBA00007853"/>
    </source>
</evidence>
<dbReference type="FunFam" id="2.40.330.10:FF:000001">
    <property type="entry name" value="Auxin response factor"/>
    <property type="match status" value="1"/>
</dbReference>
<dbReference type="OrthoDB" id="624437at2759"/>
<dbReference type="Gene3D" id="2.30.30.1040">
    <property type="match status" value="1"/>
</dbReference>
<comment type="subunit">
    <text evidence="9">Homodimers and heterodimers.</text>
</comment>
<dbReference type="InterPro" id="IPR044835">
    <property type="entry name" value="ARF_plant"/>
</dbReference>
<feature type="domain" description="TF-B3" evidence="11">
    <location>
        <begin position="147"/>
        <end position="249"/>
    </location>
</feature>
<dbReference type="Gramene" id="Zm00001eb157270_T003">
    <property type="protein sequence ID" value="Zm00001eb157270_P003"/>
    <property type="gene ID" value="Zm00001eb157270"/>
</dbReference>
<dbReference type="GO" id="GO:0006355">
    <property type="term" value="P:regulation of DNA-templated transcription"/>
    <property type="evidence" value="ECO:0007669"/>
    <property type="project" value="InterPro"/>
</dbReference>
<sequence>MAGIDLNTVEEEDEEEAEALPLPGPGGRGAVCLELWHACAGPVPPLPRKGSAVVYLPQGHLEHIGGDAARGAAASAVPPHVLCRVVDVTLHADGATDEVYARVSLLPEDEDAEKRAQAQARVREDEDRRDGEDGGAMRPLARTPHMFCKTLTASDTSTHGGFSVPRRAAEDCFPPLDYSQQRPSQELVAKDLHGTEWKFRHIYRGQPRRHLLTTGWSAFVNRKKLISGDAVLFLRGEDGVLRLGVRRAAQLKIVTPIPAPHNQCSSNSNLGNVAQAVATKTVFHIYYNPRLTQSEFIVPYWKFTRSFNQPISVGMRCRMRYESDDASERRCTGIIIGSREADPIWYGSKWKCLVVRWDDGIECRWPNRVSPWEIELTGSVSGSQMCAPSSKRLKPCLPQVNPEIVLPNGSVSSDFAGSARFHKVLQGQEVFHPFRGGCLADGHIRTAGMYQPDGEAIEECTGTVNMHSPVSGAEHESNNESTVENGCKIFGISLAEKIRSCDEADSCSAKCNSRLQPLKSQMPKSLGSCWATVHEQRPVVGRVVDVSATDM</sequence>
<dbReference type="SUPFAM" id="SSF101936">
    <property type="entry name" value="DNA-binding pseudobarrel domain"/>
    <property type="match status" value="1"/>
</dbReference>
<dbReference type="GO" id="GO:0009734">
    <property type="term" value="P:auxin-activated signaling pathway"/>
    <property type="evidence" value="ECO:0007669"/>
    <property type="project" value="UniProtKB-KW"/>
</dbReference>
<evidence type="ECO:0000256" key="1">
    <source>
        <dbReference type="ARBA" id="ARBA00003182"/>
    </source>
</evidence>
<dbReference type="GO" id="GO:0003677">
    <property type="term" value="F:DNA binding"/>
    <property type="evidence" value="ECO:0007669"/>
    <property type="project" value="UniProtKB-KW"/>
</dbReference>
<accession>A0A804NFI8</accession>
<dbReference type="PROSITE" id="PS50863">
    <property type="entry name" value="B3"/>
    <property type="match status" value="1"/>
</dbReference>
<evidence type="ECO:0000256" key="9">
    <source>
        <dbReference type="RuleBase" id="RU004561"/>
    </source>
</evidence>
<dbReference type="InterPro" id="IPR010525">
    <property type="entry name" value="ARF_dom"/>
</dbReference>
<comment type="subcellular location">
    <subcellularLocation>
        <location evidence="2 9">Nucleus</location>
    </subcellularLocation>
</comment>
<dbReference type="InterPro" id="IPR003340">
    <property type="entry name" value="B3_DNA-bd"/>
</dbReference>
<dbReference type="SMART" id="SM01019">
    <property type="entry name" value="B3"/>
    <property type="match status" value="1"/>
</dbReference>
<proteinExistence type="inferred from homology"/>
<dbReference type="EnsemblPlants" id="Zm00001eb157270_T003">
    <property type="protein sequence ID" value="Zm00001eb157270_P003"/>
    <property type="gene ID" value="Zm00001eb157270"/>
</dbReference>
<reference evidence="13" key="1">
    <citation type="submission" date="2015-12" db="EMBL/GenBank/DDBJ databases">
        <title>Update maize B73 reference genome by single molecule sequencing technologies.</title>
        <authorList>
            <consortium name="Maize Genome Sequencing Project"/>
            <person name="Ware D."/>
        </authorList>
    </citation>
    <scope>NUCLEOTIDE SEQUENCE [LARGE SCALE GENOMIC DNA]</scope>
    <source>
        <strain evidence="13">cv. B73</strain>
    </source>
</reference>
<keyword evidence="7 9" id="KW-0539">Nucleus</keyword>
<evidence type="ECO:0000256" key="7">
    <source>
        <dbReference type="ARBA" id="ARBA00023242"/>
    </source>
</evidence>
<evidence type="ECO:0000256" key="8">
    <source>
        <dbReference type="ARBA" id="ARBA00023294"/>
    </source>
</evidence>
<dbReference type="EnsemblPlants" id="Zm00001eb157270_T008">
    <property type="protein sequence ID" value="Zm00001eb157270_P008"/>
    <property type="gene ID" value="Zm00001eb157270"/>
</dbReference>
<keyword evidence="5 9" id="KW-0238">DNA-binding</keyword>
<keyword evidence="4 9" id="KW-0805">Transcription regulation</keyword>
<dbReference type="GO" id="GO:0005634">
    <property type="term" value="C:nucleus"/>
    <property type="evidence" value="ECO:0007669"/>
    <property type="project" value="UniProtKB-SubCell"/>
</dbReference>
<comment type="function">
    <text evidence="1 9">Auxin response factors (ARFs) are transcriptional factors that bind specifically to the DNA sequence 5'-TGTCTC-3' found in the auxin-responsive promoter elements (AuxREs).</text>
</comment>
<dbReference type="Pfam" id="PF02362">
    <property type="entry name" value="B3"/>
    <property type="match status" value="1"/>
</dbReference>
<reference evidence="12" key="2">
    <citation type="submission" date="2019-07" db="EMBL/GenBank/DDBJ databases">
        <authorList>
            <person name="Seetharam A."/>
            <person name="Woodhouse M."/>
            <person name="Cannon E."/>
        </authorList>
    </citation>
    <scope>NUCLEOTIDE SEQUENCE [LARGE SCALE GENOMIC DNA]</scope>
    <source>
        <strain evidence="12">cv. B73</strain>
    </source>
</reference>
<dbReference type="FunFam" id="2.30.30.1040:FF:000001">
    <property type="entry name" value="Auxin response factor"/>
    <property type="match status" value="1"/>
</dbReference>
<name>A0A804NFI8_MAIZE</name>
<evidence type="ECO:0000256" key="2">
    <source>
        <dbReference type="ARBA" id="ARBA00004123"/>
    </source>
</evidence>
<dbReference type="PANTHER" id="PTHR31384">
    <property type="entry name" value="AUXIN RESPONSE FACTOR 4-RELATED"/>
    <property type="match status" value="1"/>
</dbReference>
<dbReference type="Gramene" id="Zm00001eb157270_T008">
    <property type="protein sequence ID" value="Zm00001eb157270_P008"/>
    <property type="gene ID" value="Zm00001eb157270"/>
</dbReference>
<keyword evidence="8 9" id="KW-0927">Auxin signaling pathway</keyword>